<dbReference type="SUPFAM" id="SSF56112">
    <property type="entry name" value="Protein kinase-like (PK-like)"/>
    <property type="match status" value="1"/>
</dbReference>
<gene>
    <name evidence="5" type="ORF">B0T16DRAFT_316967</name>
</gene>
<evidence type="ECO:0000256" key="1">
    <source>
        <dbReference type="ARBA" id="ARBA00012513"/>
    </source>
</evidence>
<dbReference type="Proteomes" id="UP001174936">
    <property type="component" value="Unassembled WGS sequence"/>
</dbReference>
<dbReference type="GO" id="GO:0004674">
    <property type="term" value="F:protein serine/threonine kinase activity"/>
    <property type="evidence" value="ECO:0007669"/>
    <property type="project" value="UniProtKB-EC"/>
</dbReference>
<evidence type="ECO:0000313" key="5">
    <source>
        <dbReference type="EMBL" id="KAK0655267.1"/>
    </source>
</evidence>
<dbReference type="InterPro" id="IPR008266">
    <property type="entry name" value="Tyr_kinase_AS"/>
</dbReference>
<evidence type="ECO:0000313" key="6">
    <source>
        <dbReference type="Proteomes" id="UP001174936"/>
    </source>
</evidence>
<dbReference type="EMBL" id="JAULSV010000001">
    <property type="protein sequence ID" value="KAK0655267.1"/>
    <property type="molecule type" value="Genomic_DNA"/>
</dbReference>
<keyword evidence="6" id="KW-1185">Reference proteome</keyword>
<evidence type="ECO:0000256" key="3">
    <source>
        <dbReference type="ARBA" id="ARBA00048679"/>
    </source>
</evidence>
<name>A0AA40CYK8_9PEZI</name>
<dbReference type="Gene3D" id="1.10.510.10">
    <property type="entry name" value="Transferase(Phosphotransferase) domain 1"/>
    <property type="match status" value="1"/>
</dbReference>
<comment type="catalytic activity">
    <reaction evidence="2">
        <text>L-threonyl-[protein] + ATP = O-phospho-L-threonyl-[protein] + ADP + H(+)</text>
        <dbReference type="Rhea" id="RHEA:46608"/>
        <dbReference type="Rhea" id="RHEA-COMP:11060"/>
        <dbReference type="Rhea" id="RHEA-COMP:11605"/>
        <dbReference type="ChEBI" id="CHEBI:15378"/>
        <dbReference type="ChEBI" id="CHEBI:30013"/>
        <dbReference type="ChEBI" id="CHEBI:30616"/>
        <dbReference type="ChEBI" id="CHEBI:61977"/>
        <dbReference type="ChEBI" id="CHEBI:456216"/>
        <dbReference type="EC" id="2.7.11.1"/>
    </reaction>
</comment>
<feature type="region of interest" description="Disordered" evidence="4">
    <location>
        <begin position="349"/>
        <end position="371"/>
    </location>
</feature>
<dbReference type="InterPro" id="IPR011009">
    <property type="entry name" value="Kinase-like_dom_sf"/>
</dbReference>
<organism evidence="5 6">
    <name type="scientific">Cercophora newfieldiana</name>
    <dbReference type="NCBI Taxonomy" id="92897"/>
    <lineage>
        <taxon>Eukaryota</taxon>
        <taxon>Fungi</taxon>
        <taxon>Dikarya</taxon>
        <taxon>Ascomycota</taxon>
        <taxon>Pezizomycotina</taxon>
        <taxon>Sordariomycetes</taxon>
        <taxon>Sordariomycetidae</taxon>
        <taxon>Sordariales</taxon>
        <taxon>Lasiosphaeriaceae</taxon>
        <taxon>Cercophora</taxon>
    </lineage>
</organism>
<accession>A0AA40CYK8</accession>
<evidence type="ECO:0000256" key="2">
    <source>
        <dbReference type="ARBA" id="ARBA00047899"/>
    </source>
</evidence>
<dbReference type="AlphaFoldDB" id="A0AA40CYK8"/>
<evidence type="ECO:0000256" key="4">
    <source>
        <dbReference type="SAM" id="MobiDB-lite"/>
    </source>
</evidence>
<reference evidence="5" key="1">
    <citation type="submission" date="2023-06" db="EMBL/GenBank/DDBJ databases">
        <title>Genome-scale phylogeny and comparative genomics of the fungal order Sordariales.</title>
        <authorList>
            <consortium name="Lawrence Berkeley National Laboratory"/>
            <person name="Hensen N."/>
            <person name="Bonometti L."/>
            <person name="Westerberg I."/>
            <person name="Brannstrom I.O."/>
            <person name="Guillou S."/>
            <person name="Cros-Aarteil S."/>
            <person name="Calhoun S."/>
            <person name="Haridas S."/>
            <person name="Kuo A."/>
            <person name="Mondo S."/>
            <person name="Pangilinan J."/>
            <person name="Riley R."/>
            <person name="Labutti K."/>
            <person name="Andreopoulos B."/>
            <person name="Lipzen A."/>
            <person name="Chen C."/>
            <person name="Yanf M."/>
            <person name="Daum C."/>
            <person name="Ng V."/>
            <person name="Clum A."/>
            <person name="Steindorff A."/>
            <person name="Ohm R."/>
            <person name="Martin F."/>
            <person name="Silar P."/>
            <person name="Natvig D."/>
            <person name="Lalanne C."/>
            <person name="Gautier V."/>
            <person name="Ament-Velasquez S.L."/>
            <person name="Kruys A."/>
            <person name="Hutchinson M.I."/>
            <person name="Powell A.J."/>
            <person name="Barry K."/>
            <person name="Miller A.N."/>
            <person name="Grigoriev I.V."/>
            <person name="Debuchy R."/>
            <person name="Gladieux P."/>
            <person name="Thoren M.H."/>
            <person name="Johannesson H."/>
        </authorList>
    </citation>
    <scope>NUCLEOTIDE SEQUENCE</scope>
    <source>
        <strain evidence="5">SMH2532-1</strain>
    </source>
</reference>
<proteinExistence type="predicted"/>
<sequence>MANLAPDIRGVWISKSGEILHTTTDEGVVDFDPPYLPSVAEYGLPSRQPPIPVVLRSKLTVVKRMAHGVDQVSYVDPSSGKRKLATLKSAFKRDVVGGGLWTDIQALGCLPPHPNIVSLLSLVVEEISGLGVAGFTMPFMRGYTLLHQQAPWSFPQKWLHELIGAVDFLNLQGGIQHNDISAQNIFINTATNSLVLLDLGSASQTATWRTGGKEDMQKATQSDVEHATWAVASHIVRDPSLRPSCLAERNEMGRRLRNRELWVRHADVELDADILVLYDNLMAWTIKRRDGPLPCDAPHPIALPGYWREPPNAEADGKACPSLSWLRPPLSQLDPDRPILATGRYADEEPETELITVPDPSRGFPQPSLEA</sequence>
<protein>
    <recommendedName>
        <fullName evidence="1">non-specific serine/threonine protein kinase</fullName>
        <ecNumber evidence="1">2.7.11.1</ecNumber>
    </recommendedName>
</protein>
<comment type="catalytic activity">
    <reaction evidence="3">
        <text>L-seryl-[protein] + ATP = O-phospho-L-seryl-[protein] + ADP + H(+)</text>
        <dbReference type="Rhea" id="RHEA:17989"/>
        <dbReference type="Rhea" id="RHEA-COMP:9863"/>
        <dbReference type="Rhea" id="RHEA-COMP:11604"/>
        <dbReference type="ChEBI" id="CHEBI:15378"/>
        <dbReference type="ChEBI" id="CHEBI:29999"/>
        <dbReference type="ChEBI" id="CHEBI:30616"/>
        <dbReference type="ChEBI" id="CHEBI:83421"/>
        <dbReference type="ChEBI" id="CHEBI:456216"/>
        <dbReference type="EC" id="2.7.11.1"/>
    </reaction>
</comment>
<dbReference type="EC" id="2.7.11.1" evidence="1"/>
<comment type="caution">
    <text evidence="5">The sequence shown here is derived from an EMBL/GenBank/DDBJ whole genome shotgun (WGS) entry which is preliminary data.</text>
</comment>
<dbReference type="PROSITE" id="PS00109">
    <property type="entry name" value="PROTEIN_KINASE_TYR"/>
    <property type="match status" value="1"/>
</dbReference>